<evidence type="ECO:0000313" key="6">
    <source>
        <dbReference type="Proteomes" id="UP000184204"/>
    </source>
</evidence>
<dbReference type="AlphaFoldDB" id="A0A110A713"/>
<protein>
    <submittedName>
        <fullName evidence="4">Small, acid-soluble spore protein, alpha/beta type</fullName>
    </submittedName>
</protein>
<dbReference type="Pfam" id="PF00269">
    <property type="entry name" value="SASP"/>
    <property type="match status" value="1"/>
</dbReference>
<dbReference type="InterPro" id="IPR001448">
    <property type="entry name" value="SASP_alpha/beta-type"/>
</dbReference>
<dbReference type="KEGG" id="cpro:CPRO_07150"/>
<reference evidence="6" key="4">
    <citation type="submission" date="2016-11" db="EMBL/GenBank/DDBJ databases">
        <authorList>
            <person name="Jaros S."/>
            <person name="Januszkiewicz K."/>
            <person name="Wedrychowicz H."/>
        </authorList>
    </citation>
    <scope>NUCLEOTIDE SEQUENCE [LARGE SCALE GENOMIC DNA]</scope>
    <source>
        <strain evidence="6">DSM 1682</strain>
    </source>
</reference>
<feature type="compositionally biased region" description="Polar residues" evidence="2">
    <location>
        <begin position="64"/>
        <end position="73"/>
    </location>
</feature>
<dbReference type="OrthoDB" id="1708261at2"/>
<reference evidence="3 5" key="1">
    <citation type="journal article" date="2016" name="Genome Announc.">
        <title>Complete Genome Sequence of the Amino Acid-Fermenting Clostridium propionicum X2 (DSM 1682).</title>
        <authorList>
            <person name="Poehlein A."/>
            <person name="Schlien K."/>
            <person name="Chowdhury N.P."/>
            <person name="Gottschalk G."/>
            <person name="Buckel W."/>
            <person name="Daniel R."/>
        </authorList>
    </citation>
    <scope>NUCLEOTIDE SEQUENCE [LARGE SCALE GENOMIC DNA]</scope>
    <source>
        <strain evidence="3 5">X2</strain>
    </source>
</reference>
<dbReference type="GO" id="GO:0006265">
    <property type="term" value="P:DNA topological change"/>
    <property type="evidence" value="ECO:0007669"/>
    <property type="project" value="InterPro"/>
</dbReference>
<reference evidence="4" key="3">
    <citation type="submission" date="2016-11" db="EMBL/GenBank/DDBJ databases">
        <authorList>
            <person name="Varghese N."/>
            <person name="Submissions S."/>
        </authorList>
    </citation>
    <scope>NUCLEOTIDE SEQUENCE</scope>
    <source>
        <strain evidence="4">DSM 1682</strain>
    </source>
</reference>
<evidence type="ECO:0000313" key="5">
    <source>
        <dbReference type="Proteomes" id="UP000068026"/>
    </source>
</evidence>
<evidence type="ECO:0000313" key="3">
    <source>
        <dbReference type="EMBL" id="AMJ40317.1"/>
    </source>
</evidence>
<feature type="region of interest" description="Disordered" evidence="2">
    <location>
        <begin position="50"/>
        <end position="73"/>
    </location>
</feature>
<dbReference type="GO" id="GO:0003690">
    <property type="term" value="F:double-stranded DNA binding"/>
    <property type="evidence" value="ECO:0007669"/>
    <property type="project" value="InterPro"/>
</dbReference>
<sequence length="73" mass="8142">MGQKKELTEEQKRDIAMKYEIAEELGLMEKVEKVGWKGLTARESGRIGGIMGKKKRDAAAKGKNSCNTSEEKL</sequence>
<organism evidence="4 6">
    <name type="scientific">Anaerotignum propionicum DSM 1682</name>
    <dbReference type="NCBI Taxonomy" id="991789"/>
    <lineage>
        <taxon>Bacteria</taxon>
        <taxon>Bacillati</taxon>
        <taxon>Bacillota</taxon>
        <taxon>Clostridia</taxon>
        <taxon>Lachnospirales</taxon>
        <taxon>Anaerotignaceae</taxon>
        <taxon>Anaerotignum</taxon>
    </lineage>
</organism>
<gene>
    <name evidence="3" type="ORF">CPRO_07150</name>
    <name evidence="4" type="ORF">SAMN02745151_00764</name>
</gene>
<dbReference type="EMBL" id="FQUA01000002">
    <property type="protein sequence ID" value="SHE45167.1"/>
    <property type="molecule type" value="Genomic_DNA"/>
</dbReference>
<dbReference type="Gene3D" id="6.10.10.80">
    <property type="entry name" value="Small, acid-soluble spore protein, alpha/beta type-like"/>
    <property type="match status" value="1"/>
</dbReference>
<evidence type="ECO:0000313" key="4">
    <source>
        <dbReference type="EMBL" id="SHE45167.1"/>
    </source>
</evidence>
<accession>A0A110A713</accession>
<dbReference type="Proteomes" id="UP000068026">
    <property type="component" value="Chromosome"/>
</dbReference>
<keyword evidence="5" id="KW-1185">Reference proteome</keyword>
<dbReference type="InterPro" id="IPR038300">
    <property type="entry name" value="SASP_sf_alpha/beta"/>
</dbReference>
<proteinExistence type="predicted"/>
<comment type="function">
    <text evidence="1">SASP are bound to spore DNA. They are double-stranded DNA-binding proteins that cause DNA to change to an a-like conformation. They protect the DNA backbone from chemical and enzymatic cleavage and are thus involved in dormant spore's high resistance to UV light.</text>
</comment>
<evidence type="ECO:0000256" key="1">
    <source>
        <dbReference type="ARBA" id="ARBA00003863"/>
    </source>
</evidence>
<reference evidence="5" key="2">
    <citation type="submission" date="2016-01" db="EMBL/GenBank/DDBJ databases">
        <authorList>
            <person name="Poehlein A."/>
            <person name="Schlien K."/>
            <person name="Gottschalk G."/>
            <person name="Buckel W."/>
            <person name="Daniel R."/>
        </authorList>
    </citation>
    <scope>NUCLEOTIDE SEQUENCE [LARGE SCALE GENOMIC DNA]</scope>
    <source>
        <strain evidence="5">X2</strain>
    </source>
</reference>
<name>A0A110A713_ANAPI</name>
<dbReference type="EMBL" id="CP014223">
    <property type="protein sequence ID" value="AMJ40317.1"/>
    <property type="molecule type" value="Genomic_DNA"/>
</dbReference>
<dbReference type="RefSeq" id="WP_066053663.1">
    <property type="nucleotide sequence ID" value="NZ_CP014223.1"/>
</dbReference>
<dbReference type="Proteomes" id="UP000184204">
    <property type="component" value="Unassembled WGS sequence"/>
</dbReference>
<evidence type="ECO:0000256" key="2">
    <source>
        <dbReference type="SAM" id="MobiDB-lite"/>
    </source>
</evidence>